<accession>A0AAN6QBD9</accession>
<keyword evidence="2" id="KW-0378">Hydrolase</keyword>
<reference evidence="2" key="2">
    <citation type="submission" date="2023-05" db="EMBL/GenBank/DDBJ databases">
        <authorList>
            <consortium name="Lawrence Berkeley National Laboratory"/>
            <person name="Steindorff A."/>
            <person name="Hensen N."/>
            <person name="Bonometti L."/>
            <person name="Westerberg I."/>
            <person name="Brannstrom I.O."/>
            <person name="Guillou S."/>
            <person name="Cros-Aarteil S."/>
            <person name="Calhoun S."/>
            <person name="Haridas S."/>
            <person name="Kuo A."/>
            <person name="Mondo S."/>
            <person name="Pangilinan J."/>
            <person name="Riley R."/>
            <person name="Labutti K."/>
            <person name="Andreopoulos B."/>
            <person name="Lipzen A."/>
            <person name="Chen C."/>
            <person name="Yanf M."/>
            <person name="Daum C."/>
            <person name="Ng V."/>
            <person name="Clum A."/>
            <person name="Ohm R."/>
            <person name="Martin F."/>
            <person name="Silar P."/>
            <person name="Natvig D."/>
            <person name="Lalanne C."/>
            <person name="Gautier V."/>
            <person name="Ament-Velasquez S.L."/>
            <person name="Kruys A."/>
            <person name="Hutchinson M.I."/>
            <person name="Powell A.J."/>
            <person name="Barry K."/>
            <person name="Miller A.N."/>
            <person name="Grigoriev I.V."/>
            <person name="Debuchy R."/>
            <person name="Gladieux P."/>
            <person name="Thoren M.H."/>
            <person name="Johannesson H."/>
        </authorList>
    </citation>
    <scope>NUCLEOTIDE SEQUENCE</scope>
    <source>
        <strain evidence="2">CBS 508.74</strain>
    </source>
</reference>
<feature type="domain" description="G" evidence="1">
    <location>
        <begin position="2"/>
        <end position="68"/>
    </location>
</feature>
<feature type="non-terminal residue" evidence="2">
    <location>
        <position position="1"/>
    </location>
</feature>
<dbReference type="GO" id="GO:0016787">
    <property type="term" value="F:hydrolase activity"/>
    <property type="evidence" value="ECO:0007669"/>
    <property type="project" value="UniProtKB-KW"/>
</dbReference>
<dbReference type="GO" id="GO:0005525">
    <property type="term" value="F:GTP binding"/>
    <property type="evidence" value="ECO:0007669"/>
    <property type="project" value="InterPro"/>
</dbReference>
<dbReference type="GeneID" id="89934826"/>
<reference evidence="2" key="1">
    <citation type="journal article" date="2023" name="Mol. Phylogenet. Evol.">
        <title>Genome-scale phylogeny and comparative genomics of the fungal order Sordariales.</title>
        <authorList>
            <person name="Hensen N."/>
            <person name="Bonometti L."/>
            <person name="Westerberg I."/>
            <person name="Brannstrom I.O."/>
            <person name="Guillou S."/>
            <person name="Cros-Aarteil S."/>
            <person name="Calhoun S."/>
            <person name="Haridas S."/>
            <person name="Kuo A."/>
            <person name="Mondo S."/>
            <person name="Pangilinan J."/>
            <person name="Riley R."/>
            <person name="LaButti K."/>
            <person name="Andreopoulos B."/>
            <person name="Lipzen A."/>
            <person name="Chen C."/>
            <person name="Yan M."/>
            <person name="Daum C."/>
            <person name="Ng V."/>
            <person name="Clum A."/>
            <person name="Steindorff A."/>
            <person name="Ohm R.A."/>
            <person name="Martin F."/>
            <person name="Silar P."/>
            <person name="Natvig D.O."/>
            <person name="Lalanne C."/>
            <person name="Gautier V."/>
            <person name="Ament-Velasquez S.L."/>
            <person name="Kruys A."/>
            <person name="Hutchinson M.I."/>
            <person name="Powell A.J."/>
            <person name="Barry K."/>
            <person name="Miller A.N."/>
            <person name="Grigoriev I.V."/>
            <person name="Debuchy R."/>
            <person name="Gladieux P."/>
            <person name="Hiltunen Thoren M."/>
            <person name="Johannesson H."/>
        </authorList>
    </citation>
    <scope>NUCLEOTIDE SEQUENCE</scope>
    <source>
        <strain evidence="2">CBS 508.74</strain>
    </source>
</reference>
<dbReference type="AlphaFoldDB" id="A0AAN6QBD9"/>
<comment type="caution">
    <text evidence="2">The sequence shown here is derived from an EMBL/GenBank/DDBJ whole genome shotgun (WGS) entry which is preliminary data.</text>
</comment>
<proteinExistence type="predicted"/>
<dbReference type="Proteomes" id="UP001302812">
    <property type="component" value="Unassembled WGS sequence"/>
</dbReference>
<keyword evidence="3" id="KW-1185">Reference proteome</keyword>
<dbReference type="RefSeq" id="XP_064664663.1">
    <property type="nucleotide sequence ID" value="XM_064810701.1"/>
</dbReference>
<dbReference type="InterPro" id="IPR027417">
    <property type="entry name" value="P-loop_NTPase"/>
</dbReference>
<evidence type="ECO:0000313" key="3">
    <source>
        <dbReference type="Proteomes" id="UP001302812"/>
    </source>
</evidence>
<dbReference type="SUPFAM" id="SSF52540">
    <property type="entry name" value="P-loop containing nucleoside triphosphate hydrolases"/>
    <property type="match status" value="1"/>
</dbReference>
<dbReference type="Gene3D" id="3.40.50.300">
    <property type="entry name" value="P-loop containing nucleotide triphosphate hydrolases"/>
    <property type="match status" value="1"/>
</dbReference>
<dbReference type="Pfam" id="PF01926">
    <property type="entry name" value="MMR_HSR1"/>
    <property type="match status" value="1"/>
</dbReference>
<dbReference type="InterPro" id="IPR006073">
    <property type="entry name" value="GTP-bd"/>
</dbReference>
<protein>
    <submittedName>
        <fullName evidence="2">P-loop containing nucleoside triphosphate hydrolase protein</fullName>
    </submittedName>
</protein>
<evidence type="ECO:0000313" key="2">
    <source>
        <dbReference type="EMBL" id="KAK4107093.1"/>
    </source>
</evidence>
<feature type="non-terminal residue" evidence="2">
    <location>
        <position position="147"/>
    </location>
</feature>
<dbReference type="CDD" id="cd00882">
    <property type="entry name" value="Ras_like_GTPase"/>
    <property type="match status" value="1"/>
</dbReference>
<organism evidence="2 3">
    <name type="scientific">Canariomyces notabilis</name>
    <dbReference type="NCBI Taxonomy" id="2074819"/>
    <lineage>
        <taxon>Eukaryota</taxon>
        <taxon>Fungi</taxon>
        <taxon>Dikarya</taxon>
        <taxon>Ascomycota</taxon>
        <taxon>Pezizomycotina</taxon>
        <taxon>Sordariomycetes</taxon>
        <taxon>Sordariomycetidae</taxon>
        <taxon>Sordariales</taxon>
        <taxon>Chaetomiaceae</taxon>
        <taxon>Canariomyces</taxon>
    </lineage>
</organism>
<gene>
    <name evidence="2" type="ORF">N656DRAFT_697508</name>
</gene>
<evidence type="ECO:0000259" key="1">
    <source>
        <dbReference type="Pfam" id="PF01926"/>
    </source>
</evidence>
<sequence>VILLIGPSGSGKSSFVQALTSDHVPVSHLKPCMLLPPAAVKPTIHGRPKAFVLIDTPGFVETPKENLIVLEKIAKTLTDLSPRKIFGAIYFHNIAENRMKGTTTEVLDIFKAMCGREFYPHIVFVTTMWDSINKKYHKELQTRNNEL</sequence>
<name>A0AAN6QBD9_9PEZI</name>
<dbReference type="EMBL" id="MU853383">
    <property type="protein sequence ID" value="KAK4107093.1"/>
    <property type="molecule type" value="Genomic_DNA"/>
</dbReference>